<evidence type="ECO:0000313" key="2">
    <source>
        <dbReference type="Proteomes" id="UP000229362"/>
    </source>
</evidence>
<dbReference type="Proteomes" id="UP000229362">
    <property type="component" value="Unassembled WGS sequence"/>
</dbReference>
<dbReference type="AlphaFoldDB" id="A0A2M6W2G5"/>
<dbReference type="EMBL" id="PFBZ01000009">
    <property type="protein sequence ID" value="PIT86978.1"/>
    <property type="molecule type" value="Genomic_DNA"/>
</dbReference>
<dbReference type="Gene3D" id="1.10.3210.10">
    <property type="entry name" value="Hypothetical protein af1432"/>
    <property type="match status" value="1"/>
</dbReference>
<evidence type="ECO:0008006" key="3">
    <source>
        <dbReference type="Google" id="ProtNLM"/>
    </source>
</evidence>
<dbReference type="InterPro" id="IPR003607">
    <property type="entry name" value="HD/PDEase_dom"/>
</dbReference>
<dbReference type="SUPFAM" id="SSF109604">
    <property type="entry name" value="HD-domain/PDEase-like"/>
    <property type="match status" value="1"/>
</dbReference>
<accession>A0A2M6W2G5</accession>
<evidence type="ECO:0000313" key="1">
    <source>
        <dbReference type="EMBL" id="PIT86978.1"/>
    </source>
</evidence>
<protein>
    <recommendedName>
        <fullName evidence="3">HD domain-containing protein</fullName>
    </recommendedName>
</protein>
<organism evidence="1 2">
    <name type="scientific">Candidatus Magasanikbacteria bacterium CG10_big_fil_rev_8_21_14_0_10_43_6</name>
    <dbReference type="NCBI Taxonomy" id="1974650"/>
    <lineage>
        <taxon>Bacteria</taxon>
        <taxon>Candidatus Magasanikiibacteriota</taxon>
    </lineage>
</organism>
<name>A0A2M6W2G5_9BACT</name>
<gene>
    <name evidence="1" type="ORF">COU33_00170</name>
</gene>
<dbReference type="CDD" id="cd00077">
    <property type="entry name" value="HDc"/>
    <property type="match status" value="1"/>
</dbReference>
<sequence length="245" mass="28500">MDSQKIDMLVHTAQRIMTDSKDPIHDIAHVRRVVGYAQELGEAMQLGEDQQRALILAAWWHDAGRTITKRPSMIVMPFFDDIISALMLWRETIRCRLFGKVVGMATRMIFCKSLGTGKILSKVLMRKQNRIMIDLLKDADTLDMLSIERSRQLYLLVDSSWIYSYGYKMVIWWTLSSNHLTVKTHAAKKRLLQLLELFVAWIKKQQVFNWHVTTFGRSWTTEQINKGERLLQSLTQSFAHSISLT</sequence>
<comment type="caution">
    <text evidence="1">The sequence shown here is derived from an EMBL/GenBank/DDBJ whole genome shotgun (WGS) entry which is preliminary data.</text>
</comment>
<proteinExistence type="predicted"/>
<reference evidence="2" key="1">
    <citation type="submission" date="2017-09" db="EMBL/GenBank/DDBJ databases">
        <title>Depth-based differentiation of microbial function through sediment-hosted aquifers and enrichment of novel symbionts in the deep terrestrial subsurface.</title>
        <authorList>
            <person name="Probst A.J."/>
            <person name="Ladd B."/>
            <person name="Jarett J.K."/>
            <person name="Geller-Mcgrath D.E."/>
            <person name="Sieber C.M.K."/>
            <person name="Emerson J.B."/>
            <person name="Anantharaman K."/>
            <person name="Thomas B.C."/>
            <person name="Malmstrom R."/>
            <person name="Stieglmeier M."/>
            <person name="Klingl A."/>
            <person name="Woyke T."/>
            <person name="Ryan C.M."/>
            <person name="Banfield J.F."/>
        </authorList>
    </citation>
    <scope>NUCLEOTIDE SEQUENCE [LARGE SCALE GENOMIC DNA]</scope>
</reference>